<dbReference type="Gene3D" id="3.20.20.300">
    <property type="entry name" value="Glycoside hydrolase, family 3, N-terminal domain"/>
    <property type="match status" value="1"/>
</dbReference>
<reference evidence="19" key="1">
    <citation type="journal article" date="2022" name="IScience">
        <title>Evolution of zygomycete secretomes and the origins of terrestrial fungal ecologies.</title>
        <authorList>
            <person name="Chang Y."/>
            <person name="Wang Y."/>
            <person name="Mondo S."/>
            <person name="Ahrendt S."/>
            <person name="Andreopoulos W."/>
            <person name="Barry K."/>
            <person name="Beard J."/>
            <person name="Benny G.L."/>
            <person name="Blankenship S."/>
            <person name="Bonito G."/>
            <person name="Cuomo C."/>
            <person name="Desiro A."/>
            <person name="Gervers K.A."/>
            <person name="Hundley H."/>
            <person name="Kuo A."/>
            <person name="LaButti K."/>
            <person name="Lang B.F."/>
            <person name="Lipzen A."/>
            <person name="O'Donnell K."/>
            <person name="Pangilinan J."/>
            <person name="Reynolds N."/>
            <person name="Sandor L."/>
            <person name="Smith M.E."/>
            <person name="Tsang A."/>
            <person name="Grigoriev I.V."/>
            <person name="Stajich J.E."/>
            <person name="Spatafora J.W."/>
        </authorList>
    </citation>
    <scope>NUCLEOTIDE SEQUENCE</scope>
    <source>
        <strain evidence="19">RSA 2281</strain>
    </source>
</reference>
<evidence type="ECO:0000256" key="9">
    <source>
        <dbReference type="ARBA" id="ARBA00023277"/>
    </source>
</evidence>
<dbReference type="Proteomes" id="UP001209540">
    <property type="component" value="Unassembled WGS sequence"/>
</dbReference>
<dbReference type="InterPro" id="IPR036962">
    <property type="entry name" value="Glyco_hydro_3_N_sf"/>
</dbReference>
<keyword evidence="6" id="KW-0964">Secreted</keyword>
<keyword evidence="11" id="KW-0624">Polysaccharide degradation</keyword>
<accession>A0AAD5PHB2</accession>
<dbReference type="EC" id="3.2.1.21" evidence="5"/>
<dbReference type="InterPro" id="IPR026891">
    <property type="entry name" value="Fn3-like"/>
</dbReference>
<dbReference type="InterPro" id="IPR050288">
    <property type="entry name" value="Cellulose_deg_GH3"/>
</dbReference>
<evidence type="ECO:0000256" key="6">
    <source>
        <dbReference type="ARBA" id="ARBA00022525"/>
    </source>
</evidence>
<comment type="function">
    <text evidence="12">Beta-glucosidases are one of a number of cellulolytic enzymes involved in the degradation of cellulosic biomass. Catalyzes the last step releasing glucose from the inhibitory cellobiose.</text>
</comment>
<evidence type="ECO:0000313" key="20">
    <source>
        <dbReference type="Proteomes" id="UP001209540"/>
    </source>
</evidence>
<dbReference type="SMART" id="SM01217">
    <property type="entry name" value="Fn3_like"/>
    <property type="match status" value="1"/>
</dbReference>
<dbReference type="AlphaFoldDB" id="A0AAD5PHB2"/>
<evidence type="ECO:0000256" key="3">
    <source>
        <dbReference type="ARBA" id="ARBA00004987"/>
    </source>
</evidence>
<dbReference type="Pfam" id="PF00933">
    <property type="entry name" value="Glyco_hydro_3"/>
    <property type="match status" value="1"/>
</dbReference>
<dbReference type="SUPFAM" id="SSF52279">
    <property type="entry name" value="Beta-D-glucan exohydrolase, C-terminal domain"/>
    <property type="match status" value="1"/>
</dbReference>
<dbReference type="Pfam" id="PF14310">
    <property type="entry name" value="Fn3-like"/>
    <property type="match status" value="1"/>
</dbReference>
<evidence type="ECO:0000256" key="11">
    <source>
        <dbReference type="ARBA" id="ARBA00023326"/>
    </source>
</evidence>
<dbReference type="EMBL" id="JAIXMP010000005">
    <property type="protein sequence ID" value="KAI9272630.1"/>
    <property type="molecule type" value="Genomic_DNA"/>
</dbReference>
<evidence type="ECO:0000313" key="19">
    <source>
        <dbReference type="EMBL" id="KAI9272630.1"/>
    </source>
</evidence>
<name>A0AAD5PHB2_9FUNG</name>
<evidence type="ECO:0000256" key="14">
    <source>
        <dbReference type="ARBA" id="ARBA00041276"/>
    </source>
</evidence>
<protein>
    <recommendedName>
        <fullName evidence="13">Probable beta-glucosidase G</fullName>
        <ecNumber evidence="5">3.2.1.21</ecNumber>
    </recommendedName>
    <alternativeName>
        <fullName evidence="14">Beta-D-glucoside glucohydrolase G</fullName>
    </alternativeName>
    <alternativeName>
        <fullName evidence="15">Cellobiase G</fullName>
    </alternativeName>
    <alternativeName>
        <fullName evidence="16">Gentiobiase G</fullName>
    </alternativeName>
</protein>
<keyword evidence="7 17" id="KW-0732">Signal</keyword>
<evidence type="ECO:0000256" key="5">
    <source>
        <dbReference type="ARBA" id="ARBA00012744"/>
    </source>
</evidence>
<evidence type="ECO:0000256" key="17">
    <source>
        <dbReference type="SAM" id="SignalP"/>
    </source>
</evidence>
<reference evidence="19" key="2">
    <citation type="submission" date="2023-02" db="EMBL/GenBank/DDBJ databases">
        <authorList>
            <consortium name="DOE Joint Genome Institute"/>
            <person name="Mondo S.J."/>
            <person name="Chang Y."/>
            <person name="Wang Y."/>
            <person name="Ahrendt S."/>
            <person name="Andreopoulos W."/>
            <person name="Barry K."/>
            <person name="Beard J."/>
            <person name="Benny G.L."/>
            <person name="Blankenship S."/>
            <person name="Bonito G."/>
            <person name="Cuomo C."/>
            <person name="Desiro A."/>
            <person name="Gervers K.A."/>
            <person name="Hundley H."/>
            <person name="Kuo A."/>
            <person name="LaButti K."/>
            <person name="Lang B.F."/>
            <person name="Lipzen A."/>
            <person name="O'Donnell K."/>
            <person name="Pangilinan J."/>
            <person name="Reynolds N."/>
            <person name="Sandor L."/>
            <person name="Smith M.W."/>
            <person name="Tsang A."/>
            <person name="Grigoriev I.V."/>
            <person name="Stajich J.E."/>
            <person name="Spatafora J.W."/>
        </authorList>
    </citation>
    <scope>NUCLEOTIDE SEQUENCE</scope>
    <source>
        <strain evidence="19">RSA 2281</strain>
    </source>
</reference>
<gene>
    <name evidence="19" type="ORF">BDA99DRAFT_556240</name>
</gene>
<comment type="pathway">
    <text evidence="3">Glycan metabolism; cellulose degradation.</text>
</comment>
<evidence type="ECO:0000256" key="1">
    <source>
        <dbReference type="ARBA" id="ARBA00000448"/>
    </source>
</evidence>
<evidence type="ECO:0000256" key="16">
    <source>
        <dbReference type="ARBA" id="ARBA00041808"/>
    </source>
</evidence>
<organism evidence="19 20">
    <name type="scientific">Phascolomyces articulosus</name>
    <dbReference type="NCBI Taxonomy" id="60185"/>
    <lineage>
        <taxon>Eukaryota</taxon>
        <taxon>Fungi</taxon>
        <taxon>Fungi incertae sedis</taxon>
        <taxon>Mucoromycota</taxon>
        <taxon>Mucoromycotina</taxon>
        <taxon>Mucoromycetes</taxon>
        <taxon>Mucorales</taxon>
        <taxon>Lichtheimiaceae</taxon>
        <taxon>Phascolomyces</taxon>
    </lineage>
</organism>
<evidence type="ECO:0000259" key="18">
    <source>
        <dbReference type="SMART" id="SM01217"/>
    </source>
</evidence>
<dbReference type="InterPro" id="IPR013783">
    <property type="entry name" value="Ig-like_fold"/>
</dbReference>
<dbReference type="InterPro" id="IPR017853">
    <property type="entry name" value="GH"/>
</dbReference>
<keyword evidence="8 19" id="KW-0378">Hydrolase</keyword>
<dbReference type="PANTHER" id="PTHR42715:SF12">
    <property type="entry name" value="BETA-GLUCOSIDASE G-RELATED"/>
    <property type="match status" value="1"/>
</dbReference>
<evidence type="ECO:0000256" key="4">
    <source>
        <dbReference type="ARBA" id="ARBA00005336"/>
    </source>
</evidence>
<dbReference type="FunFam" id="3.20.20.300:FF:000002">
    <property type="entry name" value="Probable beta-glucosidase"/>
    <property type="match status" value="1"/>
</dbReference>
<dbReference type="PANTHER" id="PTHR42715">
    <property type="entry name" value="BETA-GLUCOSIDASE"/>
    <property type="match status" value="1"/>
</dbReference>
<dbReference type="Gene3D" id="2.60.40.10">
    <property type="entry name" value="Immunoglobulins"/>
    <property type="match status" value="1"/>
</dbReference>
<feature type="domain" description="Fibronectin type III-like" evidence="18">
    <location>
        <begin position="637"/>
        <end position="707"/>
    </location>
</feature>
<evidence type="ECO:0000256" key="7">
    <source>
        <dbReference type="ARBA" id="ARBA00022729"/>
    </source>
</evidence>
<evidence type="ECO:0000256" key="13">
    <source>
        <dbReference type="ARBA" id="ARBA00039579"/>
    </source>
</evidence>
<comment type="subcellular location">
    <subcellularLocation>
        <location evidence="2">Secreted</location>
    </subcellularLocation>
</comment>
<dbReference type="GO" id="GO:0008422">
    <property type="term" value="F:beta-glucosidase activity"/>
    <property type="evidence" value="ECO:0007669"/>
    <property type="project" value="UniProtKB-EC"/>
</dbReference>
<dbReference type="GO" id="GO:0009251">
    <property type="term" value="P:glucan catabolic process"/>
    <property type="evidence" value="ECO:0007669"/>
    <property type="project" value="TreeGrafter"/>
</dbReference>
<evidence type="ECO:0000256" key="12">
    <source>
        <dbReference type="ARBA" id="ARBA00024983"/>
    </source>
</evidence>
<evidence type="ECO:0000256" key="10">
    <source>
        <dbReference type="ARBA" id="ARBA00023295"/>
    </source>
</evidence>
<dbReference type="Pfam" id="PF01915">
    <property type="entry name" value="Glyco_hydro_3_C"/>
    <property type="match status" value="1"/>
</dbReference>
<evidence type="ECO:0000256" key="8">
    <source>
        <dbReference type="ARBA" id="ARBA00022801"/>
    </source>
</evidence>
<dbReference type="PRINTS" id="PR00133">
    <property type="entry name" value="GLHYDRLASE3"/>
</dbReference>
<comment type="caution">
    <text evidence="19">The sequence shown here is derived from an EMBL/GenBank/DDBJ whole genome shotgun (WGS) entry which is preliminary data.</text>
</comment>
<keyword evidence="9" id="KW-0119">Carbohydrate metabolism</keyword>
<feature type="signal peptide" evidence="17">
    <location>
        <begin position="1"/>
        <end position="24"/>
    </location>
</feature>
<evidence type="ECO:0000256" key="15">
    <source>
        <dbReference type="ARBA" id="ARBA00041601"/>
    </source>
</evidence>
<evidence type="ECO:0000256" key="2">
    <source>
        <dbReference type="ARBA" id="ARBA00004613"/>
    </source>
</evidence>
<dbReference type="Gene3D" id="3.40.50.1700">
    <property type="entry name" value="Glycoside hydrolase family 3 C-terminal domain"/>
    <property type="match status" value="1"/>
</dbReference>
<comment type="catalytic activity">
    <reaction evidence="1">
        <text>Hydrolysis of terminal, non-reducing beta-D-glucosyl residues with release of beta-D-glucose.</text>
        <dbReference type="EC" id="3.2.1.21"/>
    </reaction>
</comment>
<dbReference type="SUPFAM" id="SSF51445">
    <property type="entry name" value="(Trans)glycosidases"/>
    <property type="match status" value="1"/>
</dbReference>
<dbReference type="InterPro" id="IPR002772">
    <property type="entry name" value="Glyco_hydro_3_C"/>
</dbReference>
<keyword evidence="20" id="KW-1185">Reference proteome</keyword>
<feature type="chain" id="PRO_5041967921" description="Probable beta-glucosidase G" evidence="17">
    <location>
        <begin position="25"/>
        <end position="718"/>
    </location>
</feature>
<proteinExistence type="inferred from homology"/>
<keyword evidence="10" id="KW-0326">Glycosidase</keyword>
<dbReference type="InterPro" id="IPR001764">
    <property type="entry name" value="Glyco_hydro_3_N"/>
</dbReference>
<comment type="similarity">
    <text evidence="4">Belongs to the glycosyl hydrolase 3 family.</text>
</comment>
<dbReference type="GO" id="GO:0005576">
    <property type="term" value="C:extracellular region"/>
    <property type="evidence" value="ECO:0007669"/>
    <property type="project" value="UniProtKB-SubCell"/>
</dbReference>
<sequence length="718" mass="79089">MQQYGILVTCWILLLVNNVIVTIAVDERSWIESYEIARSIVETMTIDEKVQLTISTNGPCTGNTAKTSRFPALCLNDGPMGVRGSKKTSVFTSGINAAASFDRELIYQRGVNIAQEFYDKGINVWLGPANDLLRNPRAGRNWEAFGEDPVLSGITTVETIKGAQSQGVIATVKHYTANNQETYRKHMSSNIDERTLHELYLWPFQRAVEAEVGAIMCGYNKVNDVYACENEELLTHDLREEMGFKGWVMSDWGATHSTAKAANAGLDMEMNLGRGNYYGDKLKTAVERGQVSLQTLNNMVERIVATFYKVGQDQNFPEVQVNTNIPVISGALLDPGVDVQRNHKEGIRKMGAASTILLRNRNNILPIRGDKLHERQIVVAGSDAGAGVLPPNSCPLNMCPDGSIAMGGGSGSAHYPYLITPLEGITERAKNEFIEVKAILQDTSLVSDVLTIVSTTVSAPDTCIVFGSAFAAEGIDRPFYGVDPQHLLIINHISNVCENTIVVIHSGAPIDLPFANHPNVKAIVWAGYPGQESGHALADILFGDINPSARLPFTIAKNYDDYPSDISLFEHEVSYKEKLLLGYRWFDAKGIDPLFEFGFGLSYTTFSYNDLQVQVLDKEHVEALISVRNIGQTSGAEVVQAYLSFPENAGEPPKVLRGFEKVFLEQDEEKIVSFQLLKTELSIWDTNTHTWIIPSPGQYTLHIGASSRDIRASAPFSL</sequence>
<dbReference type="InterPro" id="IPR036881">
    <property type="entry name" value="Glyco_hydro_3_C_sf"/>
</dbReference>